<accession>A0A226X4A3</accession>
<proteinExistence type="predicted"/>
<evidence type="ECO:0000313" key="1">
    <source>
        <dbReference type="EMBL" id="OXC78251.1"/>
    </source>
</evidence>
<dbReference type="Proteomes" id="UP000214720">
    <property type="component" value="Unassembled WGS sequence"/>
</dbReference>
<evidence type="ECO:0000313" key="2">
    <source>
        <dbReference type="Proteomes" id="UP000214720"/>
    </source>
</evidence>
<reference evidence="2" key="1">
    <citation type="submission" date="2017-01" db="EMBL/GenBank/DDBJ databases">
        <title>Genome Analysis of Deinococcus marmoris KOPRI26562.</title>
        <authorList>
            <person name="Kim J.H."/>
            <person name="Oh H.-M."/>
        </authorList>
    </citation>
    <scope>NUCLEOTIDE SEQUENCE [LARGE SCALE GENOMIC DNA]</scope>
    <source>
        <strain evidence="2">PAMC 26633</strain>
    </source>
</reference>
<sequence length="42" mass="4721">MKSPKKTVFEITPDFTGPILFDFMGAADVIDLLQSVEVYLSR</sequence>
<gene>
    <name evidence="1" type="ORF">BSU04_12780</name>
</gene>
<protein>
    <submittedName>
        <fullName evidence="1">Uncharacterized protein</fullName>
    </submittedName>
</protein>
<name>A0A226X4A3_CABSO</name>
<comment type="caution">
    <text evidence="1">The sequence shown here is derived from an EMBL/GenBank/DDBJ whole genome shotgun (WGS) entry which is preliminary data.</text>
</comment>
<organism evidence="1 2">
    <name type="scientific">Caballeronia sordidicola</name>
    <name type="common">Burkholderia sordidicola</name>
    <dbReference type="NCBI Taxonomy" id="196367"/>
    <lineage>
        <taxon>Bacteria</taxon>
        <taxon>Pseudomonadati</taxon>
        <taxon>Pseudomonadota</taxon>
        <taxon>Betaproteobacteria</taxon>
        <taxon>Burkholderiales</taxon>
        <taxon>Burkholderiaceae</taxon>
        <taxon>Caballeronia</taxon>
    </lineage>
</organism>
<dbReference type="AlphaFoldDB" id="A0A226X4A3"/>
<dbReference type="EMBL" id="MTHB01000072">
    <property type="protein sequence ID" value="OXC78251.1"/>
    <property type="molecule type" value="Genomic_DNA"/>
</dbReference>